<proteinExistence type="predicted"/>
<dbReference type="PANTHER" id="PTHR10044:SF139">
    <property type="entry name" value="DEATH-ASSOCIATED INHIBITOR OF APOPTOSIS 2"/>
    <property type="match status" value="1"/>
</dbReference>
<dbReference type="PANTHER" id="PTHR10044">
    <property type="entry name" value="INHIBITOR OF APOPTOSIS"/>
    <property type="match status" value="1"/>
</dbReference>
<dbReference type="SUPFAM" id="SSF57924">
    <property type="entry name" value="Inhibitor of apoptosis (IAP) repeat"/>
    <property type="match status" value="1"/>
</dbReference>
<protein>
    <submittedName>
        <fullName evidence="1">Uncharacterized protein</fullName>
    </submittedName>
</protein>
<dbReference type="CDD" id="cd00022">
    <property type="entry name" value="BIR"/>
    <property type="match status" value="1"/>
</dbReference>
<organism evidence="1">
    <name type="scientific">Ostreid herpesvirus 1</name>
    <name type="common">OsHV-1</name>
    <name type="synonym">Pacific oyster herpesvirus</name>
    <dbReference type="NCBI Taxonomy" id="261939"/>
    <lineage>
        <taxon>Viruses</taxon>
        <taxon>Duplodnaviria</taxon>
        <taxon>Heunggongvirae</taxon>
        <taxon>Peploviricota</taxon>
        <taxon>Herviviricetes</taxon>
        <taxon>Herpesvirales</taxon>
        <taxon>Malacoherpesviridae</taxon>
        <taxon>Ostreavirus</taxon>
        <taxon>Ostreavirus ostreidmalaco1</taxon>
    </lineage>
</organism>
<dbReference type="GO" id="GO:0051726">
    <property type="term" value="P:regulation of cell cycle"/>
    <property type="evidence" value="ECO:0007669"/>
    <property type="project" value="TreeGrafter"/>
</dbReference>
<dbReference type="Pfam" id="PF00653">
    <property type="entry name" value="BIR"/>
    <property type="match status" value="1"/>
</dbReference>
<dbReference type="SMART" id="SM00238">
    <property type="entry name" value="BIR"/>
    <property type="match status" value="1"/>
</dbReference>
<dbReference type="EMBL" id="KF517114">
    <property type="protein sequence ID" value="AHC31136.1"/>
    <property type="molecule type" value="Genomic_DNA"/>
</dbReference>
<name>V9QMC0_OSHV1</name>
<reference evidence="1" key="1">
    <citation type="journal article" date="2013" name="Virus Res.">
        <title>Genome exploration of six variants of the Ostreid Herpesvirus 1 and characterization of large deletion in OsHV-1?Var specimens.</title>
        <authorList>
            <person name="Martenot C."/>
            <person name="Travaille E."/>
            <person name="Lethuillier O."/>
            <person name="Lelong C."/>
            <person name="Houssin M."/>
        </authorList>
    </citation>
    <scope>NUCLEOTIDE SEQUENCE</scope>
    <source>
        <strain evidence="1">001-ORF99</strain>
    </source>
</reference>
<organismHost>
    <name type="scientific">Magallana gigas</name>
    <name type="common">Pacific oyster</name>
    <name type="synonym">Crassostrea gigas</name>
    <dbReference type="NCBI Taxonomy" id="29159"/>
</organismHost>
<dbReference type="Gene3D" id="1.10.1170.10">
    <property type="entry name" value="Inhibitor Of Apoptosis Protein (2mihbC-IAP-1), Chain A"/>
    <property type="match status" value="1"/>
</dbReference>
<sequence length="250" mass="26563">MLSVPEMILYEDRVNSFGGWSKQLRPNKDTLAPAGFFYTGMGDKVKCFACGLEVIDWDPTDNPWTEHGKFSGDCLYLKMTGAIVKSKDATTTNPSTSNPFTGANNQQAVIPLTAPPPLFQQPPPPTTTSAPAVDVAPAPPTFGFNTTSTSKTTNYAFPARATAPPPITSVPKPMFGNGFVFNSSPNKQTALFGKPPGNGQDVCGNMPSTTNNSNKQQGVFGINMTGGTNQQQPTSGMFGVKPAVAQPFKF</sequence>
<accession>V9QMC0</accession>
<organismHost>
    <name type="scientific">Pecten maximus</name>
    <name type="common">King scallop</name>
    <name type="synonym">Pilgrim's clam</name>
    <dbReference type="NCBI Taxonomy" id="6579"/>
</organismHost>
<dbReference type="InterPro" id="IPR001370">
    <property type="entry name" value="BIR_rpt"/>
</dbReference>
<dbReference type="PROSITE" id="PS50143">
    <property type="entry name" value="BIR_REPEAT_2"/>
    <property type="match status" value="1"/>
</dbReference>
<evidence type="ECO:0000313" key="1">
    <source>
        <dbReference type="EMBL" id="AHC31136.1"/>
    </source>
</evidence>
<dbReference type="InterPro" id="IPR050784">
    <property type="entry name" value="IAP"/>
</dbReference>